<sequence length="563" mass="59905">MPSGREDPASRTPGRSAALHREVRQLLRVGRGRGTAVLVVSGEPGAGRTALLDAAVRRARAQGFRVLGTGLGPAWAARPYGAVIDLLGPLVADNPLIGRPTLTRRLAALDRLYGGPDRPTSTPLPDRAAEYDRLCTDVRRLLRRACVLEPLLLVVDDLQWADPSSIALLRQAVVQPAGLPLRVLVSVPTGGVADPFRGLEPAGDRPAPEHDHLALRRRRRAGDVEAWADGIIGSLDDPATEVLRLLGAAGGPVELGTLRAGWPADRLGPGLAALRAAGLVRVGNALDGWCRPRTYALAERAYDLLADDDRRRMHLRLLQSAHSWAPAETWLPAYHAARAGELVEPDARVALLARQAMAAADRYADATAVVTADAALAAVEAASEPVRRALLPQLLDLRAESLAATGRPLEAMDSWIASAALAMEGPSTTSARRYRRLAEAAWSAGRREEAGAHVERAAAALPASPPELEHLAVTALRARIRSQLAVGEFADIVAPLAELWRRTGWQGAEAEYKLALEALAPRGDGSRDRAPRRARAGRPPAQPNRVSPASATITAADTTETTS</sequence>
<accession>A0ABP6ZU18</accession>
<name>A0ABP6ZU18_9ACTN</name>
<dbReference type="InterPro" id="IPR027417">
    <property type="entry name" value="P-loop_NTPase"/>
</dbReference>
<evidence type="ECO:0000256" key="1">
    <source>
        <dbReference type="ARBA" id="ARBA00022741"/>
    </source>
</evidence>
<feature type="compositionally biased region" description="Low complexity" evidence="3">
    <location>
        <begin position="549"/>
        <end position="563"/>
    </location>
</feature>
<reference evidence="6" key="1">
    <citation type="journal article" date="2019" name="Int. J. Syst. Evol. Microbiol.">
        <title>The Global Catalogue of Microorganisms (GCM) 10K type strain sequencing project: providing services to taxonomists for standard genome sequencing and annotation.</title>
        <authorList>
            <consortium name="The Broad Institute Genomics Platform"/>
            <consortium name="The Broad Institute Genome Sequencing Center for Infectious Disease"/>
            <person name="Wu L."/>
            <person name="Ma J."/>
        </authorList>
    </citation>
    <scope>NUCLEOTIDE SEQUENCE [LARGE SCALE GENOMIC DNA]</scope>
    <source>
        <strain evidence="6">JCM 16929</strain>
    </source>
</reference>
<dbReference type="Pfam" id="PF13191">
    <property type="entry name" value="AAA_16"/>
    <property type="match status" value="1"/>
</dbReference>
<dbReference type="InterPro" id="IPR041664">
    <property type="entry name" value="AAA_16"/>
</dbReference>
<evidence type="ECO:0000256" key="3">
    <source>
        <dbReference type="SAM" id="MobiDB-lite"/>
    </source>
</evidence>
<evidence type="ECO:0000313" key="6">
    <source>
        <dbReference type="Proteomes" id="UP001501490"/>
    </source>
</evidence>
<evidence type="ECO:0000256" key="2">
    <source>
        <dbReference type="ARBA" id="ARBA00022840"/>
    </source>
</evidence>
<feature type="region of interest" description="Disordered" evidence="3">
    <location>
        <begin position="520"/>
        <end position="563"/>
    </location>
</feature>
<keyword evidence="6" id="KW-1185">Reference proteome</keyword>
<proteinExistence type="predicted"/>
<dbReference type="RefSeq" id="WP_344803723.1">
    <property type="nucleotide sequence ID" value="NZ_BAABAB010000013.1"/>
</dbReference>
<evidence type="ECO:0000259" key="4">
    <source>
        <dbReference type="Pfam" id="PF13191"/>
    </source>
</evidence>
<organism evidence="5 6">
    <name type="scientific">Microlunatus ginsengisoli</name>
    <dbReference type="NCBI Taxonomy" id="363863"/>
    <lineage>
        <taxon>Bacteria</taxon>
        <taxon>Bacillati</taxon>
        <taxon>Actinomycetota</taxon>
        <taxon>Actinomycetes</taxon>
        <taxon>Propionibacteriales</taxon>
        <taxon>Propionibacteriaceae</taxon>
        <taxon>Microlunatus</taxon>
    </lineage>
</organism>
<feature type="domain" description="Orc1-like AAA ATPase" evidence="4">
    <location>
        <begin position="13"/>
        <end position="177"/>
    </location>
</feature>
<comment type="caution">
    <text evidence="5">The sequence shown here is derived from an EMBL/GenBank/DDBJ whole genome shotgun (WGS) entry which is preliminary data.</text>
</comment>
<dbReference type="Proteomes" id="UP001501490">
    <property type="component" value="Unassembled WGS sequence"/>
</dbReference>
<dbReference type="SUPFAM" id="SSF52540">
    <property type="entry name" value="P-loop containing nucleoside triphosphate hydrolases"/>
    <property type="match status" value="1"/>
</dbReference>
<keyword evidence="1" id="KW-0547">Nucleotide-binding</keyword>
<gene>
    <name evidence="5" type="ORF">GCM10022236_18710</name>
</gene>
<keyword evidence="2" id="KW-0067">ATP-binding</keyword>
<evidence type="ECO:0000313" key="5">
    <source>
        <dbReference type="EMBL" id="GAA3616826.1"/>
    </source>
</evidence>
<protein>
    <recommendedName>
        <fullName evidence="4">Orc1-like AAA ATPase domain-containing protein</fullName>
    </recommendedName>
</protein>
<dbReference type="PANTHER" id="PTHR16305:SF28">
    <property type="entry name" value="GUANYLATE CYCLASE DOMAIN-CONTAINING PROTEIN"/>
    <property type="match status" value="1"/>
</dbReference>
<dbReference type="PANTHER" id="PTHR16305">
    <property type="entry name" value="TESTICULAR SOLUBLE ADENYLYL CYCLASE"/>
    <property type="match status" value="1"/>
</dbReference>
<dbReference type="EMBL" id="BAABAB010000013">
    <property type="protein sequence ID" value="GAA3616826.1"/>
    <property type="molecule type" value="Genomic_DNA"/>
</dbReference>